<dbReference type="AlphaFoldDB" id="A0A7S0M8K8"/>
<protein>
    <submittedName>
        <fullName evidence="1">Uncharacterized protein</fullName>
    </submittedName>
</protein>
<gene>
    <name evidence="1" type="ORF">CCUR1050_LOCUS11293</name>
</gene>
<reference evidence="1" key="1">
    <citation type="submission" date="2021-01" db="EMBL/GenBank/DDBJ databases">
        <authorList>
            <person name="Corre E."/>
            <person name="Pelletier E."/>
            <person name="Niang G."/>
            <person name="Scheremetjew M."/>
            <person name="Finn R."/>
            <person name="Kale V."/>
            <person name="Holt S."/>
            <person name="Cochrane G."/>
            <person name="Meng A."/>
            <person name="Brown T."/>
            <person name="Cohen L."/>
        </authorList>
    </citation>
    <scope>NUCLEOTIDE SEQUENCE</scope>
    <source>
        <strain evidence="1">CCAP979/52</strain>
    </source>
</reference>
<name>A0A7S0M8K8_9CRYP</name>
<sequence length="166" mass="19066">MPPDARKGAWRFDTLWRLPTHMIGSTSFTSTDRRNVLNELESAFKRDVVERTTFPMQTINVEIRYKLSDLLVALNNPPNQLPVTGYIQSERQKKIESGSLLRWLQANWSPVDGQLVRNDAYREWSQLDPAYYRHAQVHGEPAVATRGPGKKKVCVFAPNTMKLNEP</sequence>
<organism evidence="1">
    <name type="scientific">Cryptomonas curvata</name>
    <dbReference type="NCBI Taxonomy" id="233186"/>
    <lineage>
        <taxon>Eukaryota</taxon>
        <taxon>Cryptophyceae</taxon>
        <taxon>Cryptomonadales</taxon>
        <taxon>Cryptomonadaceae</taxon>
        <taxon>Cryptomonas</taxon>
    </lineage>
</organism>
<evidence type="ECO:0000313" key="1">
    <source>
        <dbReference type="EMBL" id="CAD8633612.1"/>
    </source>
</evidence>
<proteinExistence type="predicted"/>
<accession>A0A7S0M8K8</accession>
<dbReference type="EMBL" id="HBEZ01020379">
    <property type="protein sequence ID" value="CAD8633612.1"/>
    <property type="molecule type" value="Transcribed_RNA"/>
</dbReference>